<evidence type="ECO:0000313" key="3">
    <source>
        <dbReference type="Proteomes" id="UP000184123"/>
    </source>
</evidence>
<sequence>MPCSGQGQHPDGLMVFDGFCNFCSVQVQFLLRIDRHGVIRFTSIQSPYGRHLAARFGIDPDDPSTFLFFDHGRPLEASEAVIAILRRLPRPWRWLGVIRVMPRSWRDAGYRWLARHRYRLFGRRNRCMVPTPEQRSRFIDDIPDESP</sequence>
<dbReference type="EMBL" id="FRCA01000005">
    <property type="protein sequence ID" value="SHM12422.1"/>
    <property type="molecule type" value="Genomic_DNA"/>
</dbReference>
<proteinExistence type="predicted"/>
<dbReference type="AlphaFoldDB" id="A0A1M7G7Q7"/>
<accession>A0A1M7G7Q7</accession>
<dbReference type="Proteomes" id="UP000321726">
    <property type="component" value="Unassembled WGS sequence"/>
</dbReference>
<dbReference type="Proteomes" id="UP000184123">
    <property type="component" value="Unassembled WGS sequence"/>
</dbReference>
<evidence type="ECO:0000313" key="2">
    <source>
        <dbReference type="EMBL" id="SHM12422.1"/>
    </source>
</evidence>
<dbReference type="Pfam" id="PF04134">
    <property type="entry name" value="DCC1-like"/>
    <property type="match status" value="1"/>
</dbReference>
<dbReference type="InterPro" id="IPR007263">
    <property type="entry name" value="DCC1-like"/>
</dbReference>
<dbReference type="STRING" id="44933.SAMN05660971_02230"/>
<evidence type="ECO:0000313" key="1">
    <source>
        <dbReference type="EMBL" id="GEN23689.1"/>
    </source>
</evidence>
<dbReference type="EMBL" id="BJXU01000053">
    <property type="protein sequence ID" value="GEN23689.1"/>
    <property type="molecule type" value="Genomic_DNA"/>
</dbReference>
<evidence type="ECO:0000313" key="4">
    <source>
        <dbReference type="Proteomes" id="UP000321726"/>
    </source>
</evidence>
<dbReference type="OrthoDB" id="5294764at2"/>
<reference evidence="2 3" key="1">
    <citation type="submission" date="2016-11" db="EMBL/GenBank/DDBJ databases">
        <authorList>
            <person name="Jaros S."/>
            <person name="Januszkiewicz K."/>
            <person name="Wedrychowicz H."/>
        </authorList>
    </citation>
    <scope>NUCLEOTIDE SEQUENCE [LARGE SCALE GENOMIC DNA]</scope>
    <source>
        <strain evidence="2 3">DSM 4740</strain>
    </source>
</reference>
<reference evidence="1 4" key="2">
    <citation type="submission" date="2019-07" db="EMBL/GenBank/DDBJ databases">
        <title>Whole genome shotgun sequence of Halomonas cupida NBRC 102219.</title>
        <authorList>
            <person name="Hosoyama A."/>
            <person name="Uohara A."/>
            <person name="Ohji S."/>
            <person name="Ichikawa N."/>
        </authorList>
    </citation>
    <scope>NUCLEOTIDE SEQUENCE [LARGE SCALE GENOMIC DNA]</scope>
    <source>
        <strain evidence="1 4">NBRC 102219</strain>
    </source>
</reference>
<organism evidence="2 3">
    <name type="scientific">Halomonas cupida</name>
    <dbReference type="NCBI Taxonomy" id="44933"/>
    <lineage>
        <taxon>Bacteria</taxon>
        <taxon>Pseudomonadati</taxon>
        <taxon>Pseudomonadota</taxon>
        <taxon>Gammaproteobacteria</taxon>
        <taxon>Oceanospirillales</taxon>
        <taxon>Halomonadaceae</taxon>
        <taxon>Halomonas</taxon>
    </lineage>
</organism>
<dbReference type="PANTHER" id="PTHR33639:SF2">
    <property type="entry name" value="DUF393 DOMAIN-CONTAINING PROTEIN"/>
    <property type="match status" value="1"/>
</dbReference>
<keyword evidence="4" id="KW-1185">Reference proteome</keyword>
<dbReference type="GO" id="GO:0015035">
    <property type="term" value="F:protein-disulfide reductase activity"/>
    <property type="evidence" value="ECO:0007669"/>
    <property type="project" value="InterPro"/>
</dbReference>
<name>A0A1M7G7Q7_9GAMM</name>
<dbReference type="RefSeq" id="WP_073435443.1">
    <property type="nucleotide sequence ID" value="NZ_BJXU01000053.1"/>
</dbReference>
<gene>
    <name evidence="1" type="ORF">HCU01_16380</name>
    <name evidence="2" type="ORF">SAMN05660971_02230</name>
</gene>
<dbReference type="PANTHER" id="PTHR33639">
    <property type="entry name" value="THIOL-DISULFIDE OXIDOREDUCTASE DCC"/>
    <property type="match status" value="1"/>
</dbReference>
<dbReference type="InterPro" id="IPR052927">
    <property type="entry name" value="DCC_oxidoreductase"/>
</dbReference>
<protein>
    <submittedName>
        <fullName evidence="1 2">Thiol-disulfide oxidoreductase</fullName>
    </submittedName>
</protein>